<feature type="compositionally biased region" description="Basic residues" evidence="1">
    <location>
        <begin position="588"/>
        <end position="614"/>
    </location>
</feature>
<evidence type="ECO:0000256" key="2">
    <source>
        <dbReference type="SAM" id="SignalP"/>
    </source>
</evidence>
<evidence type="ECO:0000313" key="4">
    <source>
        <dbReference type="Proteomes" id="UP000054408"/>
    </source>
</evidence>
<dbReference type="EMBL" id="GL349450">
    <property type="protein sequence ID" value="KNC48170.1"/>
    <property type="molecule type" value="Genomic_DNA"/>
</dbReference>
<feature type="compositionally biased region" description="Basic residues" evidence="1">
    <location>
        <begin position="463"/>
        <end position="476"/>
    </location>
</feature>
<keyword evidence="4" id="KW-1185">Reference proteome</keyword>
<accession>A0A0L0D7K1</accession>
<keyword evidence="2" id="KW-0732">Signal</keyword>
<dbReference type="AlphaFoldDB" id="A0A0L0D7K1"/>
<proteinExistence type="predicted"/>
<name>A0A0L0D7K1_THETB</name>
<protein>
    <submittedName>
        <fullName evidence="3">Uncharacterized protein</fullName>
    </submittedName>
</protein>
<organism evidence="3 4">
    <name type="scientific">Thecamonas trahens ATCC 50062</name>
    <dbReference type="NCBI Taxonomy" id="461836"/>
    <lineage>
        <taxon>Eukaryota</taxon>
        <taxon>Apusozoa</taxon>
        <taxon>Apusomonadida</taxon>
        <taxon>Apusomonadidae</taxon>
        <taxon>Thecamonas</taxon>
    </lineage>
</organism>
<feature type="compositionally biased region" description="Basic residues" evidence="1">
    <location>
        <begin position="566"/>
        <end position="580"/>
    </location>
</feature>
<gene>
    <name evidence="3" type="ORF">AMSG_04399</name>
</gene>
<evidence type="ECO:0000256" key="1">
    <source>
        <dbReference type="SAM" id="MobiDB-lite"/>
    </source>
</evidence>
<feature type="compositionally biased region" description="Basic residues" evidence="1">
    <location>
        <begin position="333"/>
        <end position="343"/>
    </location>
</feature>
<dbReference type="Proteomes" id="UP000054408">
    <property type="component" value="Unassembled WGS sequence"/>
</dbReference>
<feature type="region of interest" description="Disordered" evidence="1">
    <location>
        <begin position="292"/>
        <end position="614"/>
    </location>
</feature>
<sequence length="614" mass="64920">MAMLLWSQMRSIVLRRTLALPHGLALHAVSPARARAQLRSALSSYHVDLTRTLAGSRSPYAADGIDTPPDSVAITYAQPTYRVCTASDALSGDALVVGAAVWIEERGGDDDGWRAAHAVDGVLYLRRRVDKRVRLALKLEAGVPDPLGEAQVVGLFAGKGHELDPRRMMPLEYKASTKGRRLLVTGAWDAHGLFERKLIGLTRSQRQAVDAGVAESSTFPAHVMVVADLFFAALGPKLRITLPLTVVARSRSAELPPPPSATVRHARVRHALALADCGDHYALYRGVPVARSKAEPAERPALTRKSKHRRRHQDAPAAQVEASGGVSRETYQHKRRRKRKRKGRTTEAKPQAETEPLATADSGPKADAGAEAESLATADSGPKADAGVEAESLATADSGPKADAGVEAESLATADSGPKADAGAEAESLATADSGPKADAGAEAEPVTAADLDPSAVPTPTLSKKKVRKHKRKRKERNGGTDAAPSPTADPTAATDAEALAPEKKHRRRHKDKDTTAAAATADANAGTHATTATKDHKSSRRRRSRTDAGKAKAVLPDRPQSKSRPQAKGKGKSKGRAKSKGKDKGKSKGKSKAKSKGKSKSMGKGKSKGKTKS</sequence>
<evidence type="ECO:0000313" key="3">
    <source>
        <dbReference type="EMBL" id="KNC48170.1"/>
    </source>
</evidence>
<feature type="signal peptide" evidence="2">
    <location>
        <begin position="1"/>
        <end position="19"/>
    </location>
</feature>
<dbReference type="GeneID" id="25563944"/>
<reference evidence="3 4" key="1">
    <citation type="submission" date="2010-05" db="EMBL/GenBank/DDBJ databases">
        <title>The Genome Sequence of Thecamonas trahens ATCC 50062.</title>
        <authorList>
            <consortium name="The Broad Institute Genome Sequencing Platform"/>
            <person name="Russ C."/>
            <person name="Cuomo C."/>
            <person name="Shea T."/>
            <person name="Young S.K."/>
            <person name="Zeng Q."/>
            <person name="Koehrsen M."/>
            <person name="Haas B."/>
            <person name="Borodovsky M."/>
            <person name="Guigo R."/>
            <person name="Alvarado L."/>
            <person name="Berlin A."/>
            <person name="Bochicchio J."/>
            <person name="Borenstein D."/>
            <person name="Chapman S."/>
            <person name="Chen Z."/>
            <person name="Freedman E."/>
            <person name="Gellesch M."/>
            <person name="Goldberg J."/>
            <person name="Griggs A."/>
            <person name="Gujja S."/>
            <person name="Heilman E."/>
            <person name="Heiman D."/>
            <person name="Hepburn T."/>
            <person name="Howarth C."/>
            <person name="Jen D."/>
            <person name="Larson L."/>
            <person name="Mehta T."/>
            <person name="Park D."/>
            <person name="Pearson M."/>
            <person name="Roberts A."/>
            <person name="Saif S."/>
            <person name="Shenoy N."/>
            <person name="Sisk P."/>
            <person name="Stolte C."/>
            <person name="Sykes S."/>
            <person name="Thomson T."/>
            <person name="Walk T."/>
            <person name="White J."/>
            <person name="Yandava C."/>
            <person name="Burger G."/>
            <person name="Gray M.W."/>
            <person name="Holland P.W.H."/>
            <person name="King N."/>
            <person name="Lang F.B.F."/>
            <person name="Roger A.J."/>
            <person name="Ruiz-Trillo I."/>
            <person name="Lander E."/>
            <person name="Nusbaum C."/>
        </authorList>
    </citation>
    <scope>NUCLEOTIDE SEQUENCE [LARGE SCALE GENOMIC DNA]</scope>
    <source>
        <strain evidence="3 4">ATCC 50062</strain>
    </source>
</reference>
<feature type="chain" id="PRO_5005536955" evidence="2">
    <location>
        <begin position="20"/>
        <end position="614"/>
    </location>
</feature>
<feature type="compositionally biased region" description="Low complexity" evidence="1">
    <location>
        <begin position="481"/>
        <end position="500"/>
    </location>
</feature>
<dbReference type="STRING" id="461836.A0A0L0D7K1"/>
<dbReference type="RefSeq" id="XP_013758740.1">
    <property type="nucleotide sequence ID" value="XM_013903286.1"/>
</dbReference>
<feature type="compositionally biased region" description="Low complexity" evidence="1">
    <location>
        <begin position="516"/>
        <end position="533"/>
    </location>
</feature>
<feature type="compositionally biased region" description="Basic residues" evidence="1">
    <location>
        <begin position="302"/>
        <end position="312"/>
    </location>
</feature>